<dbReference type="Pfam" id="PF11753">
    <property type="entry name" value="DUF3310"/>
    <property type="match status" value="1"/>
</dbReference>
<name>A0A6J5P2S3_9CAUD</name>
<proteinExistence type="predicted"/>
<dbReference type="InterPro" id="IPR021739">
    <property type="entry name" value="SaV-like"/>
</dbReference>
<reference evidence="1" key="1">
    <citation type="submission" date="2020-04" db="EMBL/GenBank/DDBJ databases">
        <authorList>
            <person name="Chiriac C."/>
            <person name="Salcher M."/>
            <person name="Ghai R."/>
            <person name="Kavagutti S V."/>
        </authorList>
    </citation>
    <scope>NUCLEOTIDE SEQUENCE</scope>
</reference>
<dbReference type="EMBL" id="LR796773">
    <property type="protein sequence ID" value="CAB4165392.1"/>
    <property type="molecule type" value="Genomic_DNA"/>
</dbReference>
<accession>A0A6J5P2S3</accession>
<gene>
    <name evidence="1" type="ORF">UFOVP823_39</name>
</gene>
<evidence type="ECO:0000313" key="1">
    <source>
        <dbReference type="EMBL" id="CAB4165392.1"/>
    </source>
</evidence>
<protein>
    <submittedName>
        <fullName evidence="1">SaV-like</fullName>
    </submittedName>
</protein>
<organism evidence="1">
    <name type="scientific">uncultured Caudovirales phage</name>
    <dbReference type="NCBI Taxonomy" id="2100421"/>
    <lineage>
        <taxon>Viruses</taxon>
        <taxon>Duplodnaviria</taxon>
        <taxon>Heunggongvirae</taxon>
        <taxon>Uroviricota</taxon>
        <taxon>Caudoviricetes</taxon>
        <taxon>Peduoviridae</taxon>
        <taxon>Maltschvirus</taxon>
        <taxon>Maltschvirus maltsch</taxon>
    </lineage>
</organism>
<sequence length="107" mass="12300">MKPSSPIRGQTAGLVVIDDVFDRTQPQPWEGPVRPVPAQSDAVFKPKHYTQWKIEPITFICDNNVPFCEANVIKYVMRHRAKNGAEDIRKAIRYCEMILERDYAPKA</sequence>